<evidence type="ECO:0000313" key="1">
    <source>
        <dbReference type="EMBL" id="KUK86726.1"/>
    </source>
</evidence>
<dbReference type="SUPFAM" id="SSF109998">
    <property type="entry name" value="Triger factor/SurA peptide-binding domain-like"/>
    <property type="match status" value="1"/>
</dbReference>
<evidence type="ECO:0000313" key="2">
    <source>
        <dbReference type="Proteomes" id="UP000053467"/>
    </source>
</evidence>
<sequence length="263" mass="32034">MKRKVLLLSFILILLLFSVYFTYLKYQSRTVFSLDEKKVSFDYILRYKEFYKRVNSIDKVLDCDVVDETIKDIVFFKIAKDEGLDVSDKSINFYFNIHKSDLNLDFESLKNSFTEKEIFDFLKRPFVVKNLLIEKIKFDSNFIQRERYLHSKKIFKEWNGKSVEKSFLNEFTEYIEQHIDENDSAFDFKTGEKNFYEDDGFYYVFLANSDALFGYRVYKIPSDEYIKSKYFKRFKLKFYDEKNRREFLLTNRDKLLYNLVEVK</sequence>
<dbReference type="Proteomes" id="UP000053467">
    <property type="component" value="Unassembled WGS sequence"/>
</dbReference>
<organism evidence="1 2">
    <name type="scientific">candidate division TA06 bacterium 34_109</name>
    <dbReference type="NCBI Taxonomy" id="1635277"/>
    <lineage>
        <taxon>Bacteria</taxon>
        <taxon>Bacteria division TA06</taxon>
    </lineage>
</organism>
<gene>
    <name evidence="1" type="ORF">XE03_1324</name>
</gene>
<comment type="caution">
    <text evidence="1">The sequence shown here is derived from an EMBL/GenBank/DDBJ whole genome shotgun (WGS) entry which is preliminary data.</text>
</comment>
<protein>
    <submittedName>
        <fullName evidence="1">Uncharacterized protein</fullName>
    </submittedName>
</protein>
<dbReference type="InterPro" id="IPR027304">
    <property type="entry name" value="Trigger_fact/SurA_dom_sf"/>
</dbReference>
<reference evidence="2" key="1">
    <citation type="journal article" date="2015" name="MBio">
        <title>Genome-Resolved Metagenomic Analysis Reveals Roles for Candidate Phyla and Other Microbial Community Members in Biogeochemical Transformations in Oil Reservoirs.</title>
        <authorList>
            <person name="Hu P."/>
            <person name="Tom L."/>
            <person name="Singh A."/>
            <person name="Thomas B.C."/>
            <person name="Baker B.J."/>
            <person name="Piceno Y.M."/>
            <person name="Andersen G.L."/>
            <person name="Banfield J.F."/>
        </authorList>
    </citation>
    <scope>NUCLEOTIDE SEQUENCE [LARGE SCALE GENOMIC DNA]</scope>
</reference>
<dbReference type="EMBL" id="LGGX01000013">
    <property type="protein sequence ID" value="KUK86726.1"/>
    <property type="molecule type" value="Genomic_DNA"/>
</dbReference>
<proteinExistence type="predicted"/>
<dbReference type="AlphaFoldDB" id="A0A124G094"/>
<name>A0A124G094_UNCT6</name>
<accession>A0A124G094</accession>